<protein>
    <submittedName>
        <fullName evidence="3">Esterase-like activity of phytase family protein</fullName>
    </submittedName>
</protein>
<dbReference type="InterPro" id="IPR014567">
    <property type="entry name" value="UCP031900"/>
</dbReference>
<organism evidence="3 4">
    <name type="scientific">Parasedimentitalea marina</name>
    <dbReference type="NCBI Taxonomy" id="2483033"/>
    <lineage>
        <taxon>Bacteria</taxon>
        <taxon>Pseudomonadati</taxon>
        <taxon>Pseudomonadota</taxon>
        <taxon>Alphaproteobacteria</taxon>
        <taxon>Rhodobacterales</taxon>
        <taxon>Paracoccaceae</taxon>
        <taxon>Parasedimentitalea</taxon>
    </lineage>
</organism>
<keyword evidence="1" id="KW-0732">Signal</keyword>
<name>A0A3T0MXH7_9RHOB</name>
<proteinExistence type="predicted"/>
<dbReference type="KEGG" id="sedi:EBB79_00150"/>
<sequence length="302" mass="33311">MRLGTAIKLTLGLALAATLGIVAHAANRPETINTASYLGSYTWQINAKWFGGLSALSLSPDGCSMTILSDRATLATAQIDRDVGQISGIEIKSVHKLRASTGGVLKGFTKDSEGLAIAPDGTIYVSFEGISRVARHRKASSRAEVLPRPKAFRRLPINKALEALASDARGHLYTLPENALNSDGQIPVWRWNGRKWSTPFTLPPKGGFFPVSADFGPDGRFYLLERDYGFFGFRSRLRRWDFTEKGPKNEQILLQTSSGRHDNLEGLSVWRDATGRLRATMVSDDNFLILQRTELVEYSLPD</sequence>
<dbReference type="PIRSF" id="PIRSF031900">
    <property type="entry name" value="UCP031900"/>
    <property type="match status" value="1"/>
</dbReference>
<reference evidence="3 4" key="1">
    <citation type="submission" date="2018-10" db="EMBL/GenBank/DDBJ databases">
        <title>Parasedimentitalea marina sp. nov., a psychrophilic bacterium isolated from deep seawater of the New Britain Trench.</title>
        <authorList>
            <person name="Cao J."/>
        </authorList>
    </citation>
    <scope>NUCLEOTIDE SEQUENCE [LARGE SCALE GENOMIC DNA]</scope>
    <source>
        <strain evidence="3 4">W43</strain>
    </source>
</reference>
<dbReference type="Proteomes" id="UP000283063">
    <property type="component" value="Chromosome"/>
</dbReference>
<evidence type="ECO:0000259" key="2">
    <source>
        <dbReference type="Pfam" id="PF13449"/>
    </source>
</evidence>
<feature type="chain" id="PRO_5019490717" evidence="1">
    <location>
        <begin position="26"/>
        <end position="302"/>
    </location>
</feature>
<evidence type="ECO:0000313" key="3">
    <source>
        <dbReference type="EMBL" id="AZV76457.1"/>
    </source>
</evidence>
<gene>
    <name evidence="3" type="ORF">EBB79_00150</name>
</gene>
<dbReference type="SUPFAM" id="SSF101898">
    <property type="entry name" value="NHL repeat"/>
    <property type="match status" value="1"/>
</dbReference>
<accession>A0A3T0MXH7</accession>
<dbReference type="RefSeq" id="WP_127746895.1">
    <property type="nucleotide sequence ID" value="NZ_CP033219.1"/>
</dbReference>
<dbReference type="InterPro" id="IPR027372">
    <property type="entry name" value="Phytase-like_dom"/>
</dbReference>
<feature type="domain" description="Phytase-like" evidence="2">
    <location>
        <begin position="49"/>
        <end position="287"/>
    </location>
</feature>
<evidence type="ECO:0000256" key="1">
    <source>
        <dbReference type="SAM" id="SignalP"/>
    </source>
</evidence>
<dbReference type="AlphaFoldDB" id="A0A3T0MXH7"/>
<dbReference type="Pfam" id="PF13449">
    <property type="entry name" value="Phytase-like"/>
    <property type="match status" value="1"/>
</dbReference>
<feature type="signal peptide" evidence="1">
    <location>
        <begin position="1"/>
        <end position="25"/>
    </location>
</feature>
<dbReference type="OrthoDB" id="9798693at2"/>
<evidence type="ECO:0000313" key="4">
    <source>
        <dbReference type="Proteomes" id="UP000283063"/>
    </source>
</evidence>
<keyword evidence="4" id="KW-1185">Reference proteome</keyword>
<dbReference type="EMBL" id="CP033219">
    <property type="protein sequence ID" value="AZV76457.1"/>
    <property type="molecule type" value="Genomic_DNA"/>
</dbReference>